<name>A0A072UME7_MEDTR</name>
<dbReference type="GO" id="GO:0006952">
    <property type="term" value="P:defense response"/>
    <property type="evidence" value="ECO:0007669"/>
    <property type="project" value="UniProtKB-KW"/>
</dbReference>
<dbReference type="EMBL" id="CM001222">
    <property type="protein sequence ID" value="KEH27035.1"/>
    <property type="molecule type" value="Genomic_DNA"/>
</dbReference>
<dbReference type="Gene3D" id="3.80.10.10">
    <property type="entry name" value="Ribonuclease Inhibitor"/>
    <property type="match status" value="1"/>
</dbReference>
<evidence type="ECO:0000313" key="4">
    <source>
        <dbReference type="Proteomes" id="UP000002051"/>
    </source>
</evidence>
<dbReference type="PANTHER" id="PTHR36766">
    <property type="entry name" value="PLANT BROAD-SPECTRUM MILDEW RESISTANCE PROTEIN RPW8"/>
    <property type="match status" value="1"/>
</dbReference>
<evidence type="ECO:0000256" key="1">
    <source>
        <dbReference type="ARBA" id="ARBA00022821"/>
    </source>
</evidence>
<gene>
    <name evidence="2" type="ordered locus">MTR_6g084540</name>
</gene>
<proteinExistence type="predicted"/>
<keyword evidence="4" id="KW-1185">Reference proteome</keyword>
<dbReference type="Proteomes" id="UP000002051">
    <property type="component" value="Chromosome 6"/>
</dbReference>
<organism evidence="2 4">
    <name type="scientific">Medicago truncatula</name>
    <name type="common">Barrel medic</name>
    <name type="synonym">Medicago tribuloides</name>
    <dbReference type="NCBI Taxonomy" id="3880"/>
    <lineage>
        <taxon>Eukaryota</taxon>
        <taxon>Viridiplantae</taxon>
        <taxon>Streptophyta</taxon>
        <taxon>Embryophyta</taxon>
        <taxon>Tracheophyta</taxon>
        <taxon>Spermatophyta</taxon>
        <taxon>Magnoliopsida</taxon>
        <taxon>eudicotyledons</taxon>
        <taxon>Gunneridae</taxon>
        <taxon>Pentapetalae</taxon>
        <taxon>rosids</taxon>
        <taxon>fabids</taxon>
        <taxon>Fabales</taxon>
        <taxon>Fabaceae</taxon>
        <taxon>Papilionoideae</taxon>
        <taxon>50 kb inversion clade</taxon>
        <taxon>NPAAA clade</taxon>
        <taxon>Hologalegina</taxon>
        <taxon>IRL clade</taxon>
        <taxon>Trifolieae</taxon>
        <taxon>Medicago</taxon>
    </lineage>
</organism>
<dbReference type="PANTHER" id="PTHR36766:SF40">
    <property type="entry name" value="DISEASE RESISTANCE PROTEIN RGA3"/>
    <property type="match status" value="1"/>
</dbReference>
<reference evidence="2 4" key="1">
    <citation type="journal article" date="2011" name="Nature">
        <title>The Medicago genome provides insight into the evolution of rhizobial symbioses.</title>
        <authorList>
            <person name="Young N.D."/>
            <person name="Debelle F."/>
            <person name="Oldroyd G.E."/>
            <person name="Geurts R."/>
            <person name="Cannon S.B."/>
            <person name="Udvardi M.K."/>
            <person name="Benedito V.A."/>
            <person name="Mayer K.F."/>
            <person name="Gouzy J."/>
            <person name="Schoof H."/>
            <person name="Van de Peer Y."/>
            <person name="Proost S."/>
            <person name="Cook D.R."/>
            <person name="Meyers B.C."/>
            <person name="Spannagl M."/>
            <person name="Cheung F."/>
            <person name="De Mita S."/>
            <person name="Krishnakumar V."/>
            <person name="Gundlach H."/>
            <person name="Zhou S."/>
            <person name="Mudge J."/>
            <person name="Bharti A.K."/>
            <person name="Murray J.D."/>
            <person name="Naoumkina M.A."/>
            <person name="Rosen B."/>
            <person name="Silverstein K.A."/>
            <person name="Tang H."/>
            <person name="Rombauts S."/>
            <person name="Zhao P.X."/>
            <person name="Zhou P."/>
            <person name="Barbe V."/>
            <person name="Bardou P."/>
            <person name="Bechner M."/>
            <person name="Bellec A."/>
            <person name="Berger A."/>
            <person name="Berges H."/>
            <person name="Bidwell S."/>
            <person name="Bisseling T."/>
            <person name="Choisne N."/>
            <person name="Couloux A."/>
            <person name="Denny R."/>
            <person name="Deshpande S."/>
            <person name="Dai X."/>
            <person name="Doyle J.J."/>
            <person name="Dudez A.M."/>
            <person name="Farmer A.D."/>
            <person name="Fouteau S."/>
            <person name="Franken C."/>
            <person name="Gibelin C."/>
            <person name="Gish J."/>
            <person name="Goldstein S."/>
            <person name="Gonzalez A.J."/>
            <person name="Green P.J."/>
            <person name="Hallab A."/>
            <person name="Hartog M."/>
            <person name="Hua A."/>
            <person name="Humphray S.J."/>
            <person name="Jeong D.H."/>
            <person name="Jing Y."/>
            <person name="Jocker A."/>
            <person name="Kenton S.M."/>
            <person name="Kim D.J."/>
            <person name="Klee K."/>
            <person name="Lai H."/>
            <person name="Lang C."/>
            <person name="Lin S."/>
            <person name="Macmil S.L."/>
            <person name="Magdelenat G."/>
            <person name="Matthews L."/>
            <person name="McCorrison J."/>
            <person name="Monaghan E.L."/>
            <person name="Mun J.H."/>
            <person name="Najar F.Z."/>
            <person name="Nicholson C."/>
            <person name="Noirot C."/>
            <person name="O'Bleness M."/>
            <person name="Paule C.R."/>
            <person name="Poulain J."/>
            <person name="Prion F."/>
            <person name="Qin B."/>
            <person name="Qu C."/>
            <person name="Retzel E.F."/>
            <person name="Riddle C."/>
            <person name="Sallet E."/>
            <person name="Samain S."/>
            <person name="Samson N."/>
            <person name="Sanders I."/>
            <person name="Saurat O."/>
            <person name="Scarpelli C."/>
            <person name="Schiex T."/>
            <person name="Segurens B."/>
            <person name="Severin A.J."/>
            <person name="Sherrier D.J."/>
            <person name="Shi R."/>
            <person name="Sims S."/>
            <person name="Singer S.R."/>
            <person name="Sinharoy S."/>
            <person name="Sterck L."/>
            <person name="Viollet A."/>
            <person name="Wang B.B."/>
            <person name="Wang K."/>
            <person name="Wang M."/>
            <person name="Wang X."/>
            <person name="Warfsmann J."/>
            <person name="Weissenbach J."/>
            <person name="White D.D."/>
            <person name="White J.D."/>
            <person name="Wiley G.B."/>
            <person name="Wincker P."/>
            <person name="Xing Y."/>
            <person name="Yang L."/>
            <person name="Yao Z."/>
            <person name="Ying F."/>
            <person name="Zhai J."/>
            <person name="Zhou L."/>
            <person name="Zuber A."/>
            <person name="Denarie J."/>
            <person name="Dixon R.A."/>
            <person name="May G.D."/>
            <person name="Schwartz D.C."/>
            <person name="Rogers J."/>
            <person name="Quetier F."/>
            <person name="Town C.D."/>
            <person name="Roe B.A."/>
        </authorList>
    </citation>
    <scope>NUCLEOTIDE SEQUENCE [LARGE SCALE GENOMIC DNA]</scope>
    <source>
        <strain evidence="2">A17</strain>
        <strain evidence="3 4">cv. Jemalong A17</strain>
    </source>
</reference>
<reference evidence="3" key="3">
    <citation type="submission" date="2015-04" db="UniProtKB">
        <authorList>
            <consortium name="EnsemblPlants"/>
        </authorList>
    </citation>
    <scope>IDENTIFICATION</scope>
    <source>
        <strain evidence="3">cv. Jemalong A17</strain>
    </source>
</reference>
<dbReference type="InterPro" id="IPR032675">
    <property type="entry name" value="LRR_dom_sf"/>
</dbReference>
<dbReference type="HOGENOM" id="CLU_104362_0_0_1"/>
<protein>
    <submittedName>
        <fullName evidence="2 3">Uncharacterized protein</fullName>
    </submittedName>
</protein>
<sequence length="232" mass="25786">MIISSTCLQHLELYNIPYLIAFPADCLPTSLQSLRIIDCESLTFLPPNMWSNYTSLMTLELGNSCNALTSFPLDGFPALQSLSIDGCRNLESIFISDSSSLATLERLTLIDLPKMNLSFGEGACLPPKLRSFHIESEKLLPISLVSLTITNLSEMKSFKGNVFQHLSSLESLHFLHCPGIESLPEDTLPSSLKLLSIRKCSLLEARYEDHKGKHWSNIAHIPVIKINGQVII</sequence>
<dbReference type="AlphaFoldDB" id="A0A072UME7"/>
<reference evidence="2 4" key="2">
    <citation type="journal article" date="2014" name="BMC Genomics">
        <title>An improved genome release (version Mt4.0) for the model legume Medicago truncatula.</title>
        <authorList>
            <person name="Tang H."/>
            <person name="Krishnakumar V."/>
            <person name="Bidwell S."/>
            <person name="Rosen B."/>
            <person name="Chan A."/>
            <person name="Zhou S."/>
            <person name="Gentzbittel L."/>
            <person name="Childs K.L."/>
            <person name="Yandell M."/>
            <person name="Gundlach H."/>
            <person name="Mayer K.F."/>
            <person name="Schwartz D.C."/>
            <person name="Town C.D."/>
        </authorList>
    </citation>
    <scope>GENOME REANNOTATION</scope>
    <source>
        <strain evidence="2">A17</strain>
        <strain evidence="3 4">cv. Jemalong A17</strain>
    </source>
</reference>
<evidence type="ECO:0000313" key="3">
    <source>
        <dbReference type="EnsemblPlants" id="KEH27035"/>
    </source>
</evidence>
<dbReference type="EnsemblPlants" id="KEH27035">
    <property type="protein sequence ID" value="KEH27035"/>
    <property type="gene ID" value="MTR_6g084540"/>
</dbReference>
<dbReference type="SUPFAM" id="SSF52058">
    <property type="entry name" value="L domain-like"/>
    <property type="match status" value="1"/>
</dbReference>
<evidence type="ECO:0000313" key="2">
    <source>
        <dbReference type="EMBL" id="KEH27035.1"/>
    </source>
</evidence>
<accession>A0A072UME7</accession>
<keyword evidence="1" id="KW-0611">Plant defense</keyword>